<dbReference type="InterPro" id="IPR029058">
    <property type="entry name" value="AB_hydrolase_fold"/>
</dbReference>
<dbReference type="SUPFAM" id="SSF53474">
    <property type="entry name" value="alpha/beta-Hydrolases"/>
    <property type="match status" value="1"/>
</dbReference>
<dbReference type="Proteomes" id="UP000242188">
    <property type="component" value="Unassembled WGS sequence"/>
</dbReference>
<dbReference type="Pfam" id="PF04775">
    <property type="entry name" value="Bile_Hydr_Trans"/>
    <property type="match status" value="1"/>
</dbReference>
<evidence type="ECO:0000259" key="2">
    <source>
        <dbReference type="Pfam" id="PF04775"/>
    </source>
</evidence>
<evidence type="ECO:0000313" key="5">
    <source>
        <dbReference type="Proteomes" id="UP000242188"/>
    </source>
</evidence>
<name>A0A210PIT1_MIZYE</name>
<dbReference type="AlphaFoldDB" id="A0A210PIT1"/>
<dbReference type="STRING" id="6573.A0A210PIT1"/>
<dbReference type="InterPro" id="IPR016662">
    <property type="entry name" value="Acyl-CoA_thioEstase_long-chain"/>
</dbReference>
<keyword evidence="5" id="KW-1185">Reference proteome</keyword>
<feature type="domain" description="BAAT/Acyl-CoA thioester hydrolase C-terminal" evidence="3">
    <location>
        <begin position="275"/>
        <end position="449"/>
    </location>
</feature>
<accession>A0A210PIT1</accession>
<proteinExistence type="inferred from homology"/>
<comment type="similarity">
    <text evidence="1">Belongs to the C/M/P thioester hydrolase family.</text>
</comment>
<dbReference type="PANTHER" id="PTHR10824">
    <property type="entry name" value="ACYL-COENZYME A THIOESTERASE-RELATED"/>
    <property type="match status" value="1"/>
</dbReference>
<dbReference type="InterPro" id="IPR042490">
    <property type="entry name" value="Thio_Ohase/BAAT_N"/>
</dbReference>
<dbReference type="GO" id="GO:0047617">
    <property type="term" value="F:fatty acyl-CoA hydrolase activity"/>
    <property type="evidence" value="ECO:0007669"/>
    <property type="project" value="TreeGrafter"/>
</dbReference>
<dbReference type="PANTHER" id="PTHR10824:SF4">
    <property type="entry name" value="ACYL-COENZYME A THIOESTERASE 1-LIKE"/>
    <property type="match status" value="1"/>
</dbReference>
<comment type="caution">
    <text evidence="4">The sequence shown here is derived from an EMBL/GenBank/DDBJ whole genome shotgun (WGS) entry which is preliminary data.</text>
</comment>
<feature type="domain" description="Acyl-CoA thioester hydrolase/bile acid-CoA amino acid N-acetyltransferase" evidence="2">
    <location>
        <begin position="76"/>
        <end position="208"/>
    </location>
</feature>
<dbReference type="Gene3D" id="3.40.50.1820">
    <property type="entry name" value="alpha/beta hydrolase"/>
    <property type="match status" value="1"/>
</dbReference>
<gene>
    <name evidence="4" type="ORF">KP79_PYT17873</name>
</gene>
<dbReference type="Gene3D" id="2.60.40.2240">
    <property type="entry name" value="Acyl-CoA thioester hydrolase/BAAT N-terminal domain"/>
    <property type="match status" value="1"/>
</dbReference>
<dbReference type="GO" id="GO:0006637">
    <property type="term" value="P:acyl-CoA metabolic process"/>
    <property type="evidence" value="ECO:0007669"/>
    <property type="project" value="InterPro"/>
</dbReference>
<dbReference type="OrthoDB" id="2498029at2759"/>
<dbReference type="EMBL" id="NEDP02076628">
    <property type="protein sequence ID" value="OWF36389.1"/>
    <property type="molecule type" value="Genomic_DNA"/>
</dbReference>
<dbReference type="GO" id="GO:0006631">
    <property type="term" value="P:fatty acid metabolic process"/>
    <property type="evidence" value="ECO:0007669"/>
    <property type="project" value="TreeGrafter"/>
</dbReference>
<dbReference type="PIRSF" id="PIRSF016521">
    <property type="entry name" value="Acyl-CoA_hydro"/>
    <property type="match status" value="1"/>
</dbReference>
<evidence type="ECO:0000259" key="3">
    <source>
        <dbReference type="Pfam" id="PF08840"/>
    </source>
</evidence>
<sequence length="450" mass="50816">MFATSSALGECLRRAGLHSHARETTRRLVRLCTHKHVVHPRLSQTYRFNRVQSIGNMTSSSTGVRLTVDKPECLMDEDIVVKVMGLSPSDKVIVLVTTEVEGNHFWSHGLFRSNDRGIVDLSTDTPINGSYNGIDPAGLLWSMVAVPWLPAHHRMFQRRAIEPRTITFSVFPESDSPGDYLKDRTKVLASVEHKRMFKSQNTRRIPIKHPRIQGTLFLPEGPGLFPGIIDMYGGLVDIVEGRAALLASHGFVTLSLSYAHGNGLPQSMLDIELSYIEIRAIVYMSGLPFTLPGWTYHGQNIGSNTRIDETRLQMKQEGMSVKHTFVVPDDSYLKPWTHGAHLLTILGDDDLLTGVEHNIRFYEKIMPQDYRHEKAELVIYPGAGHIIEPPNTPLCRVVYGADQVQLEMRIKRPLYQHNNLILSGGYPKEHAAAQRDAWPRAINFLRKHLR</sequence>
<reference evidence="4 5" key="1">
    <citation type="journal article" date="2017" name="Nat. Ecol. Evol.">
        <title>Scallop genome provides insights into evolution of bilaterian karyotype and development.</title>
        <authorList>
            <person name="Wang S."/>
            <person name="Zhang J."/>
            <person name="Jiao W."/>
            <person name="Li J."/>
            <person name="Xun X."/>
            <person name="Sun Y."/>
            <person name="Guo X."/>
            <person name="Huan P."/>
            <person name="Dong B."/>
            <person name="Zhang L."/>
            <person name="Hu X."/>
            <person name="Sun X."/>
            <person name="Wang J."/>
            <person name="Zhao C."/>
            <person name="Wang Y."/>
            <person name="Wang D."/>
            <person name="Huang X."/>
            <person name="Wang R."/>
            <person name="Lv J."/>
            <person name="Li Y."/>
            <person name="Zhang Z."/>
            <person name="Liu B."/>
            <person name="Lu W."/>
            <person name="Hui Y."/>
            <person name="Liang J."/>
            <person name="Zhou Z."/>
            <person name="Hou R."/>
            <person name="Li X."/>
            <person name="Liu Y."/>
            <person name="Li H."/>
            <person name="Ning X."/>
            <person name="Lin Y."/>
            <person name="Zhao L."/>
            <person name="Xing Q."/>
            <person name="Dou J."/>
            <person name="Li Y."/>
            <person name="Mao J."/>
            <person name="Guo H."/>
            <person name="Dou H."/>
            <person name="Li T."/>
            <person name="Mu C."/>
            <person name="Jiang W."/>
            <person name="Fu Q."/>
            <person name="Fu X."/>
            <person name="Miao Y."/>
            <person name="Liu J."/>
            <person name="Yu Q."/>
            <person name="Li R."/>
            <person name="Liao H."/>
            <person name="Li X."/>
            <person name="Kong Y."/>
            <person name="Jiang Z."/>
            <person name="Chourrout D."/>
            <person name="Li R."/>
            <person name="Bao Z."/>
        </authorList>
    </citation>
    <scope>NUCLEOTIDE SEQUENCE [LARGE SCALE GENOMIC DNA]</scope>
    <source>
        <strain evidence="4 5">PY_sf001</strain>
    </source>
</reference>
<evidence type="ECO:0000313" key="4">
    <source>
        <dbReference type="EMBL" id="OWF36389.1"/>
    </source>
</evidence>
<organism evidence="4 5">
    <name type="scientific">Mizuhopecten yessoensis</name>
    <name type="common">Japanese scallop</name>
    <name type="synonym">Patinopecten yessoensis</name>
    <dbReference type="NCBI Taxonomy" id="6573"/>
    <lineage>
        <taxon>Eukaryota</taxon>
        <taxon>Metazoa</taxon>
        <taxon>Spiralia</taxon>
        <taxon>Lophotrochozoa</taxon>
        <taxon>Mollusca</taxon>
        <taxon>Bivalvia</taxon>
        <taxon>Autobranchia</taxon>
        <taxon>Pteriomorphia</taxon>
        <taxon>Pectinida</taxon>
        <taxon>Pectinoidea</taxon>
        <taxon>Pectinidae</taxon>
        <taxon>Mizuhopecten</taxon>
    </lineage>
</organism>
<dbReference type="InterPro" id="IPR006862">
    <property type="entry name" value="Thio_Ohase/aa_AcTrfase"/>
</dbReference>
<protein>
    <submittedName>
        <fullName evidence="4">Acyl-coenzyme A thioesterase 3</fullName>
    </submittedName>
</protein>
<dbReference type="Pfam" id="PF08840">
    <property type="entry name" value="BAAT_C"/>
    <property type="match status" value="1"/>
</dbReference>
<evidence type="ECO:0000256" key="1">
    <source>
        <dbReference type="ARBA" id="ARBA00006538"/>
    </source>
</evidence>
<dbReference type="InterPro" id="IPR014940">
    <property type="entry name" value="BAAT_C"/>
</dbReference>